<protein>
    <recommendedName>
        <fullName evidence="2">Haloacid dehalogenase-like hydrolase</fullName>
    </recommendedName>
</protein>
<dbReference type="InterPro" id="IPR036412">
    <property type="entry name" value="HAD-like_sf"/>
</dbReference>
<dbReference type="NCBIfam" id="TIGR01681">
    <property type="entry name" value="HAD-SF-IIIC"/>
    <property type="match status" value="1"/>
</dbReference>
<gene>
    <name evidence="1" type="ORF">1_84</name>
</gene>
<reference evidence="1" key="1">
    <citation type="submission" date="2018-11" db="EMBL/GenBank/DDBJ databases">
        <title>A distinct lineage of giant viruses engineers rhodopsin photosystems in predatory marine eukaryotes.</title>
        <authorList>
            <person name="Needham D.M."/>
            <person name="Yoshizawa S."/>
            <person name="Hosaka T."/>
            <person name="Poirier C."/>
            <person name="Choi C.-J."/>
            <person name="Hehenberger E."/>
            <person name="Irwin N.A.T."/>
            <person name="Wilken S."/>
            <person name="Yung C.-M."/>
            <person name="Bachy C."/>
            <person name="Kurihara R."/>
            <person name="Nakajima Y."/>
            <person name="Kojima K."/>
            <person name="Kimura-Someya T."/>
            <person name="Leonard G."/>
            <person name="Malmstrom R.R."/>
            <person name="Mende D."/>
            <person name="Olson D.K."/>
            <person name="Sudo Y."/>
            <person name="Sudek S."/>
            <person name="Richards T.A."/>
            <person name="DeLong E.F."/>
            <person name="Keeling P.J."/>
            <person name="Santoro A.E."/>
            <person name="Shirouzu M."/>
            <person name="Iwasaki W."/>
            <person name="Worden A.Z."/>
        </authorList>
    </citation>
    <scope>NUCLEOTIDE SEQUENCE</scope>
</reference>
<organism evidence="1">
    <name type="scientific">Mimiviridae sp. ChoanoV1</name>
    <dbReference type="NCBI Taxonomy" id="2596887"/>
    <lineage>
        <taxon>Viruses</taxon>
        <taxon>Varidnaviria</taxon>
        <taxon>Bamfordvirae</taxon>
        <taxon>Nucleocytoviricota</taxon>
        <taxon>Megaviricetes</taxon>
        <taxon>Imitervirales</taxon>
        <taxon>Schizomimiviridae</taxon>
    </lineage>
</organism>
<dbReference type="SUPFAM" id="SSF56784">
    <property type="entry name" value="HAD-like"/>
    <property type="match status" value="1"/>
</dbReference>
<dbReference type="EMBL" id="MK250085">
    <property type="protein sequence ID" value="QDY51699.1"/>
    <property type="molecule type" value="Genomic_DNA"/>
</dbReference>
<dbReference type="InterPro" id="IPR010036">
    <property type="entry name" value="MDP_1_eu_arc"/>
</dbReference>
<dbReference type="InterPro" id="IPR023214">
    <property type="entry name" value="HAD_sf"/>
</dbReference>
<dbReference type="Gene3D" id="3.40.50.1000">
    <property type="entry name" value="HAD superfamily/HAD-like"/>
    <property type="match status" value="1"/>
</dbReference>
<evidence type="ECO:0008006" key="2">
    <source>
        <dbReference type="Google" id="ProtNLM"/>
    </source>
</evidence>
<name>A0A5B8HUV3_9VIRU</name>
<proteinExistence type="predicted"/>
<evidence type="ECO:0000313" key="1">
    <source>
        <dbReference type="EMBL" id="QDY51699.1"/>
    </source>
</evidence>
<sequence length="205" mass="23862">MKTKKSQIKKKISKKNPLKNKCVVFDFDQCLMKEHWFSLYKNYNQEELNKVIVKLEDFGLEKDIIKLFRKLKSKKIKIIIASFGKREIIKHVLKLFISEGFKIIDLKNINGIKKFDIAISTPSDILVPSGDYYYRDGMKVIGDKNPQLDLIKKKLHIKNIKKDMIFFDDSPDNITGAKSEGYTAYEVKPFSKTNGLKILEDFFGL</sequence>
<dbReference type="InterPro" id="IPR010033">
    <property type="entry name" value="HAD_SF_ppase_IIIC"/>
</dbReference>
<accession>A0A5B8HUV3</accession>
<dbReference type="GO" id="GO:0016791">
    <property type="term" value="F:phosphatase activity"/>
    <property type="evidence" value="ECO:0007669"/>
    <property type="project" value="InterPro"/>
</dbReference>
<dbReference type="Pfam" id="PF12689">
    <property type="entry name" value="Acid_PPase"/>
    <property type="match status" value="1"/>
</dbReference>